<dbReference type="NCBIfam" id="TIGR03951">
    <property type="entry name" value="Fe_III_red_FhuF"/>
    <property type="match status" value="1"/>
</dbReference>
<dbReference type="InterPro" id="IPR008090">
    <property type="entry name" value="Fe_iron_reduct"/>
</dbReference>
<reference evidence="2 3" key="1">
    <citation type="submission" date="2023-07" db="EMBL/GenBank/DDBJ databases">
        <title>Sorghum-associated microbial communities from plants grown in Nebraska, USA.</title>
        <authorList>
            <person name="Schachtman D."/>
        </authorList>
    </citation>
    <scope>NUCLEOTIDE SEQUENCE [LARGE SCALE GENOMIC DNA]</scope>
    <source>
        <strain evidence="2 3">DS1607</strain>
    </source>
</reference>
<protein>
    <submittedName>
        <fullName evidence="2">Ferric iron reductase protein FhuF</fullName>
    </submittedName>
</protein>
<comment type="caution">
    <text evidence="2">The sequence shown here is derived from an EMBL/GenBank/DDBJ whole genome shotgun (WGS) entry which is preliminary data.</text>
</comment>
<gene>
    <name evidence="2" type="ORF">J2W36_002960</name>
</gene>
<accession>A0ABT9S9X4</accession>
<dbReference type="EMBL" id="JAUSRO010000008">
    <property type="protein sequence ID" value="MDP9900694.1"/>
    <property type="molecule type" value="Genomic_DNA"/>
</dbReference>
<evidence type="ECO:0000313" key="2">
    <source>
        <dbReference type="EMBL" id="MDP9900694.1"/>
    </source>
</evidence>
<name>A0ABT9S9X4_9BURK</name>
<dbReference type="InterPro" id="IPR022770">
    <property type="entry name" value="IucA/IucC-like_C"/>
</dbReference>
<sequence length="265" mass="28772">MIALLAPLFAGALAPLGERLQCADAPPPGAVRVADLVASPALLREVLDRHARYRGVAGNDLRAVASAWVLDYAEVLLPPVVAAASALHHVFPVSADSIWLQTDRGGNPVCFHIRQTGVARPGADTAERYAPLLEGHLAPLFQALVRLTRVAPKILWGNTSRNLEPILDQVLAATGGAAPITEDKAHLLGEPAWPTCDGQALRDNPLFGRQREVREIFEEKPVSFRLHRQCCLYYLLPHETHCNACPLSPAHRKGEEESELEQPSA</sequence>
<proteinExistence type="predicted"/>
<dbReference type="RefSeq" id="WP_307690499.1">
    <property type="nucleotide sequence ID" value="NZ_JAUSRO010000008.1"/>
</dbReference>
<organism evidence="2 3">
    <name type="scientific">Variovorax ginsengisoli</name>
    <dbReference type="NCBI Taxonomy" id="363844"/>
    <lineage>
        <taxon>Bacteria</taxon>
        <taxon>Pseudomonadati</taxon>
        <taxon>Pseudomonadota</taxon>
        <taxon>Betaproteobacteria</taxon>
        <taxon>Burkholderiales</taxon>
        <taxon>Comamonadaceae</taxon>
        <taxon>Variovorax</taxon>
    </lineage>
</organism>
<keyword evidence="3" id="KW-1185">Reference proteome</keyword>
<feature type="domain" description="Aerobactin siderophore biosynthesis IucA/IucC-like C-terminal" evidence="1">
    <location>
        <begin position="66"/>
        <end position="206"/>
    </location>
</feature>
<dbReference type="Pfam" id="PF06276">
    <property type="entry name" value="FhuF"/>
    <property type="match status" value="1"/>
</dbReference>
<evidence type="ECO:0000313" key="3">
    <source>
        <dbReference type="Proteomes" id="UP001226867"/>
    </source>
</evidence>
<evidence type="ECO:0000259" key="1">
    <source>
        <dbReference type="Pfam" id="PF06276"/>
    </source>
</evidence>
<dbReference type="Proteomes" id="UP001226867">
    <property type="component" value="Unassembled WGS sequence"/>
</dbReference>